<evidence type="ECO:0000256" key="9">
    <source>
        <dbReference type="SAM" id="SignalP"/>
    </source>
</evidence>
<dbReference type="SUPFAM" id="SSF82861">
    <property type="entry name" value="Mechanosensitive channel protein MscS (YggB), transmembrane region"/>
    <property type="match status" value="1"/>
</dbReference>
<dbReference type="Pfam" id="PF21088">
    <property type="entry name" value="MS_channel_1st"/>
    <property type="match status" value="1"/>
</dbReference>
<evidence type="ECO:0000256" key="1">
    <source>
        <dbReference type="ARBA" id="ARBA00004651"/>
    </source>
</evidence>
<feature type="domain" description="Mechanosensitive ion channel MscS" evidence="10">
    <location>
        <begin position="633"/>
        <end position="696"/>
    </location>
</feature>
<keyword evidence="4 8" id="KW-0812">Transmembrane</keyword>
<dbReference type="SUPFAM" id="SSF50182">
    <property type="entry name" value="Sm-like ribonucleoproteins"/>
    <property type="match status" value="1"/>
</dbReference>
<dbReference type="KEGG" id="tvl:FAZ95_33990"/>
<feature type="transmembrane region" description="Helical" evidence="8">
    <location>
        <begin position="587"/>
        <end position="606"/>
    </location>
</feature>
<dbReference type="OrthoDB" id="6500477at2"/>
<keyword evidence="3" id="KW-1003">Cell membrane</keyword>
<comment type="subcellular location">
    <subcellularLocation>
        <location evidence="1">Cell membrane</location>
        <topology evidence="1">Multi-pass membrane protein</topology>
    </subcellularLocation>
</comment>
<feature type="transmembrane region" description="Helical" evidence="8">
    <location>
        <begin position="268"/>
        <end position="290"/>
    </location>
</feature>
<evidence type="ECO:0000256" key="7">
    <source>
        <dbReference type="SAM" id="MobiDB-lite"/>
    </source>
</evidence>
<evidence type="ECO:0000313" key="13">
    <source>
        <dbReference type="Proteomes" id="UP000298656"/>
    </source>
</evidence>
<keyword evidence="13" id="KW-1185">Reference proteome</keyword>
<evidence type="ECO:0000256" key="2">
    <source>
        <dbReference type="ARBA" id="ARBA00008017"/>
    </source>
</evidence>
<protein>
    <submittedName>
        <fullName evidence="12">Mechanosensitive ion channel</fullName>
    </submittedName>
</protein>
<evidence type="ECO:0000259" key="11">
    <source>
        <dbReference type="Pfam" id="PF21088"/>
    </source>
</evidence>
<dbReference type="Proteomes" id="UP000298656">
    <property type="component" value="Chromosome 2"/>
</dbReference>
<evidence type="ECO:0000256" key="5">
    <source>
        <dbReference type="ARBA" id="ARBA00022989"/>
    </source>
</evidence>
<feature type="signal peptide" evidence="9">
    <location>
        <begin position="1"/>
        <end position="24"/>
    </location>
</feature>
<dbReference type="PANTHER" id="PTHR30460">
    <property type="entry name" value="MODERATE CONDUCTANCE MECHANOSENSITIVE CHANNEL YBIO"/>
    <property type="match status" value="1"/>
</dbReference>
<dbReference type="InterPro" id="IPR049142">
    <property type="entry name" value="MS_channel_1st"/>
</dbReference>
<gene>
    <name evidence="12" type="ORF">FAZ95_33990</name>
</gene>
<feature type="chain" id="PRO_5020871655" evidence="9">
    <location>
        <begin position="25"/>
        <end position="835"/>
    </location>
</feature>
<evidence type="ECO:0000256" key="4">
    <source>
        <dbReference type="ARBA" id="ARBA00022692"/>
    </source>
</evidence>
<dbReference type="Gene3D" id="2.30.30.60">
    <property type="match status" value="1"/>
</dbReference>
<evidence type="ECO:0000313" key="12">
    <source>
        <dbReference type="EMBL" id="QCP54004.1"/>
    </source>
</evidence>
<feature type="transmembrane region" description="Helical" evidence="8">
    <location>
        <begin position="499"/>
        <end position="525"/>
    </location>
</feature>
<dbReference type="Gene3D" id="3.30.70.100">
    <property type="match status" value="1"/>
</dbReference>
<evidence type="ECO:0000259" key="10">
    <source>
        <dbReference type="Pfam" id="PF00924"/>
    </source>
</evidence>
<keyword evidence="6 8" id="KW-0472">Membrane</keyword>
<dbReference type="InterPro" id="IPR045276">
    <property type="entry name" value="YbiO_bact"/>
</dbReference>
<organism evidence="12 13">
    <name type="scientific">Trinickia violacea</name>
    <dbReference type="NCBI Taxonomy" id="2571746"/>
    <lineage>
        <taxon>Bacteria</taxon>
        <taxon>Pseudomonadati</taxon>
        <taxon>Pseudomonadota</taxon>
        <taxon>Betaproteobacteria</taxon>
        <taxon>Burkholderiales</taxon>
        <taxon>Burkholderiaceae</taxon>
        <taxon>Trinickia</taxon>
    </lineage>
</organism>
<dbReference type="InterPro" id="IPR023408">
    <property type="entry name" value="MscS_beta-dom_sf"/>
</dbReference>
<accession>A0A4P8J2L6</accession>
<keyword evidence="5 8" id="KW-1133">Transmembrane helix</keyword>
<feature type="region of interest" description="Disordered" evidence="7">
    <location>
        <begin position="809"/>
        <end position="835"/>
    </location>
</feature>
<evidence type="ECO:0000256" key="6">
    <source>
        <dbReference type="ARBA" id="ARBA00023136"/>
    </source>
</evidence>
<dbReference type="PANTHER" id="PTHR30460:SF0">
    <property type="entry name" value="MODERATE CONDUCTANCE MECHANOSENSITIVE CHANNEL YBIO"/>
    <property type="match status" value="1"/>
</dbReference>
<dbReference type="InterPro" id="IPR011014">
    <property type="entry name" value="MscS_channel_TM-2"/>
</dbReference>
<dbReference type="AlphaFoldDB" id="A0A4P8J2L6"/>
<dbReference type="Gene3D" id="1.10.287.1260">
    <property type="match status" value="1"/>
</dbReference>
<sequence length="835" mass="88917">MRKTLLVFLFLSIATLGVASPSGAATPAAAPASNPSPVALTPDEARRALEVLNDPARRVQIEDTLRAIAAAGALSAPPASAAVPASAAASAPSAASAASGTLTSAFKANGLASQLSRQVAGGLHVVSGALGRSTAALLDTQSVRAWWRDEMASPQGVALLWHLAWVVLGTLIPAGLLAALTHYVFKKRVRALVGRKIEIEEEAMRAARRHAAATEAEAKPPASAADVAASAAAARATDTAAARIARNAEKAGHHWTVLQRLPIALLRIVLKAVPLLVFIVAAIALMSALTDEGSPGERVLDSLIQIFAICRAIALAGEFFFAPQTPRLRLLRLSDTWAQFAQRWVIRLVAVLGVGAGIAAVPLPLGLAPEAHLAIVKVVTLIGHVMISILILQCRRPVARWIRKSMNKDHSLLIVGNWLADVWAGLAVFFVMALWFVWALDVHNGYRVLLHRGGLSVLVLIGARLVAMVTFGVLGRIFKLKEGETGSIAFQHAYRYYPLLRRIASAIILLIMANLLLSAWGIHVWHTLASGSIGSRLASAFTTIAVAAIIALVVWESINIALERRLDVWTADGDIVRAARLRTLVPMLRAVVFIVIALVVVLTGLSELGVNTAPLLAGASIFGVALGFGSQKLVQDFITGIFLLMENALQVGDWVTLAGVSGTVEYLSIRTVRLRGSDGSLYTVPFSSVSTVNNTNRGIGNAAVSVSIVYGQDIDLAVATLKEIGDALREDERFKDGILSDFAYWGVDKVDGALVTMSGQVQCRDTKRWAVQREFNLQIAQRFKEKGIEIANPQRNVLVGEGVIERPEAVDPQAAKARGEQSASSTQTQGRVRNA</sequence>
<feature type="transmembrane region" description="Helical" evidence="8">
    <location>
        <begin position="537"/>
        <end position="555"/>
    </location>
</feature>
<keyword evidence="9" id="KW-0732">Signal</keyword>
<reference evidence="12 13" key="1">
    <citation type="submission" date="2019-05" db="EMBL/GenBank/DDBJ databases">
        <title>Burkholderia sp. DHOD12, isolated from subtropical forest soil.</title>
        <authorList>
            <person name="Gao Z.-H."/>
            <person name="Qiu L.-H."/>
        </authorList>
    </citation>
    <scope>NUCLEOTIDE SEQUENCE [LARGE SCALE GENOMIC DNA]</scope>
    <source>
        <strain evidence="12 13">DHOD12</strain>
    </source>
</reference>
<feature type="domain" description="Mechanosensitive ion channel transmembrane helices 2/3" evidence="11">
    <location>
        <begin position="592"/>
        <end position="631"/>
    </location>
</feature>
<dbReference type="GO" id="GO:0008381">
    <property type="term" value="F:mechanosensitive monoatomic ion channel activity"/>
    <property type="evidence" value="ECO:0007669"/>
    <property type="project" value="InterPro"/>
</dbReference>
<feature type="transmembrane region" description="Helical" evidence="8">
    <location>
        <begin position="302"/>
        <end position="323"/>
    </location>
</feature>
<feature type="transmembrane region" description="Helical" evidence="8">
    <location>
        <begin position="612"/>
        <end position="629"/>
    </location>
</feature>
<proteinExistence type="inferred from homology"/>
<dbReference type="InterPro" id="IPR011066">
    <property type="entry name" value="MscS_channel_C_sf"/>
</dbReference>
<feature type="transmembrane region" description="Helical" evidence="8">
    <location>
        <begin position="344"/>
        <end position="365"/>
    </location>
</feature>
<dbReference type="Pfam" id="PF00924">
    <property type="entry name" value="MS_channel_2nd"/>
    <property type="match status" value="1"/>
</dbReference>
<feature type="compositionally biased region" description="Polar residues" evidence="7">
    <location>
        <begin position="821"/>
        <end position="835"/>
    </location>
</feature>
<comment type="similarity">
    <text evidence="2">Belongs to the MscS (TC 1.A.23) family.</text>
</comment>
<feature type="transmembrane region" description="Helical" evidence="8">
    <location>
        <begin position="412"/>
        <end position="437"/>
    </location>
</feature>
<feature type="transmembrane region" description="Helical" evidence="8">
    <location>
        <begin position="457"/>
        <end position="478"/>
    </location>
</feature>
<dbReference type="EMBL" id="CP040078">
    <property type="protein sequence ID" value="QCP54004.1"/>
    <property type="molecule type" value="Genomic_DNA"/>
</dbReference>
<dbReference type="InterPro" id="IPR006685">
    <property type="entry name" value="MscS_channel_2nd"/>
</dbReference>
<dbReference type="SUPFAM" id="SSF82689">
    <property type="entry name" value="Mechanosensitive channel protein MscS (YggB), C-terminal domain"/>
    <property type="match status" value="1"/>
</dbReference>
<dbReference type="InterPro" id="IPR010920">
    <property type="entry name" value="LSM_dom_sf"/>
</dbReference>
<feature type="transmembrane region" description="Helical" evidence="8">
    <location>
        <begin position="371"/>
        <end position="392"/>
    </location>
</feature>
<evidence type="ECO:0000256" key="3">
    <source>
        <dbReference type="ARBA" id="ARBA00022475"/>
    </source>
</evidence>
<feature type="transmembrane region" description="Helical" evidence="8">
    <location>
        <begin position="159"/>
        <end position="185"/>
    </location>
</feature>
<dbReference type="GO" id="GO:0005886">
    <property type="term" value="C:plasma membrane"/>
    <property type="evidence" value="ECO:0007669"/>
    <property type="project" value="UniProtKB-SubCell"/>
</dbReference>
<name>A0A4P8J2L6_9BURK</name>
<evidence type="ECO:0000256" key="8">
    <source>
        <dbReference type="SAM" id="Phobius"/>
    </source>
</evidence>